<name>A0A015YCQ3_BACFG</name>
<accession>A0A015YCQ3</accession>
<dbReference type="Proteomes" id="UP000022272">
    <property type="component" value="Unassembled WGS sequence"/>
</dbReference>
<proteinExistence type="predicted"/>
<dbReference type="AlphaFoldDB" id="A0A015YCQ3"/>
<protein>
    <submittedName>
        <fullName evidence="1">Uncharacterized protein</fullName>
    </submittedName>
</protein>
<organism evidence="1 2">
    <name type="scientific">Bacteroides fragilis str. 2-F-2 #4</name>
    <dbReference type="NCBI Taxonomy" id="1339280"/>
    <lineage>
        <taxon>Bacteria</taxon>
        <taxon>Pseudomonadati</taxon>
        <taxon>Bacteroidota</taxon>
        <taxon>Bacteroidia</taxon>
        <taxon>Bacteroidales</taxon>
        <taxon>Bacteroidaceae</taxon>
        <taxon>Bacteroides</taxon>
    </lineage>
</organism>
<sequence>MPIIIQNQVFQYFKLIIYIYGHAKRYGIYKQNVHNIKNI</sequence>
<dbReference type="EMBL" id="JGDM01000067">
    <property type="protein sequence ID" value="EXZ44175.1"/>
    <property type="molecule type" value="Genomic_DNA"/>
</dbReference>
<comment type="caution">
    <text evidence="1">The sequence shown here is derived from an EMBL/GenBank/DDBJ whole genome shotgun (WGS) entry which is preliminary data.</text>
</comment>
<reference evidence="1 2" key="1">
    <citation type="submission" date="2014-02" db="EMBL/GenBank/DDBJ databases">
        <authorList>
            <person name="Sears C."/>
            <person name="Carroll K."/>
            <person name="Sack B.R."/>
            <person name="Qadri F."/>
            <person name="Myers L.L."/>
            <person name="Chung G.-T."/>
            <person name="Escheverria P."/>
            <person name="Fraser C.M."/>
            <person name="Sadzewicz L."/>
            <person name="Shefchek K.A."/>
            <person name="Tallon L."/>
            <person name="Das S.P."/>
            <person name="Daugherty S."/>
            <person name="Mongodin E.F."/>
        </authorList>
    </citation>
    <scope>NUCLEOTIDE SEQUENCE [LARGE SCALE GENOMIC DNA]</scope>
    <source>
        <strain evidence="1 2">2-F-2 #4</strain>
    </source>
</reference>
<gene>
    <name evidence="1" type="ORF">M076_2640</name>
</gene>
<evidence type="ECO:0000313" key="2">
    <source>
        <dbReference type="Proteomes" id="UP000022272"/>
    </source>
</evidence>
<evidence type="ECO:0000313" key="1">
    <source>
        <dbReference type="EMBL" id="EXZ44175.1"/>
    </source>
</evidence>